<reference evidence="3" key="1">
    <citation type="submission" date="2016-11" db="UniProtKB">
        <authorList>
            <consortium name="WormBaseParasite"/>
        </authorList>
    </citation>
    <scope>IDENTIFICATION</scope>
</reference>
<dbReference type="WBParaSite" id="Hba_00833">
    <property type="protein sequence ID" value="Hba_00833"/>
    <property type="gene ID" value="Hba_00833"/>
</dbReference>
<sequence>MHIFNCYNLYLKITRTRRGGINITYARCISHRLRELAARPAATGPACNIQAGRNIPTLIPNPSLPYFLSIYRMYPMIVLSLLYLCNPNKPSTLISYSSITYTSVFTLDNIIVCNVPFVGSIRRRSPIAKDDFPKFIVTTPK</sequence>
<evidence type="ECO:0000256" key="1">
    <source>
        <dbReference type="SAM" id="Phobius"/>
    </source>
</evidence>
<dbReference type="Proteomes" id="UP000095283">
    <property type="component" value="Unplaced"/>
</dbReference>
<name>A0A1I7W863_HETBA</name>
<proteinExistence type="predicted"/>
<keyword evidence="1" id="KW-0812">Transmembrane</keyword>
<keyword evidence="2" id="KW-1185">Reference proteome</keyword>
<evidence type="ECO:0000313" key="3">
    <source>
        <dbReference type="WBParaSite" id="Hba_00833"/>
    </source>
</evidence>
<dbReference type="AlphaFoldDB" id="A0A1I7W863"/>
<feature type="transmembrane region" description="Helical" evidence="1">
    <location>
        <begin position="66"/>
        <end position="85"/>
    </location>
</feature>
<accession>A0A1I7W863</accession>
<organism evidence="2 3">
    <name type="scientific">Heterorhabditis bacteriophora</name>
    <name type="common">Entomopathogenic nematode worm</name>
    <dbReference type="NCBI Taxonomy" id="37862"/>
    <lineage>
        <taxon>Eukaryota</taxon>
        <taxon>Metazoa</taxon>
        <taxon>Ecdysozoa</taxon>
        <taxon>Nematoda</taxon>
        <taxon>Chromadorea</taxon>
        <taxon>Rhabditida</taxon>
        <taxon>Rhabditina</taxon>
        <taxon>Rhabditomorpha</taxon>
        <taxon>Strongyloidea</taxon>
        <taxon>Heterorhabditidae</taxon>
        <taxon>Heterorhabditis</taxon>
    </lineage>
</organism>
<keyword evidence="1" id="KW-0472">Membrane</keyword>
<evidence type="ECO:0000313" key="2">
    <source>
        <dbReference type="Proteomes" id="UP000095283"/>
    </source>
</evidence>
<protein>
    <submittedName>
        <fullName evidence="3">Uncharacterized protein</fullName>
    </submittedName>
</protein>
<keyword evidence="1" id="KW-1133">Transmembrane helix</keyword>